<dbReference type="Proteomes" id="UP000289726">
    <property type="component" value="Chromosome"/>
</dbReference>
<dbReference type="InterPro" id="IPR036764">
    <property type="entry name" value="Peptidase_Prp_sf"/>
</dbReference>
<dbReference type="CDD" id="cd16332">
    <property type="entry name" value="Prp-like"/>
    <property type="match status" value="1"/>
</dbReference>
<dbReference type="RefSeq" id="WP_071345400.1">
    <property type="nucleotide sequence ID" value="NZ_CP035949.1"/>
</dbReference>
<dbReference type="Pfam" id="PF04327">
    <property type="entry name" value="Peptidase_Prp"/>
    <property type="match status" value="1"/>
</dbReference>
<keyword evidence="4" id="KW-0788">Thiol protease</keyword>
<keyword evidence="1" id="KW-0690">Ribosome biogenesis</keyword>
<name>A0A4P6MB35_9MOLU</name>
<dbReference type="GO" id="GO:0008234">
    <property type="term" value="F:cysteine-type peptidase activity"/>
    <property type="evidence" value="ECO:0007669"/>
    <property type="project" value="UniProtKB-KW"/>
</dbReference>
<organism evidence="7 8">
    <name type="scientific">'Catharanthus roseus' aster yellows phytoplasma</name>
    <dbReference type="NCBI Taxonomy" id="1193712"/>
    <lineage>
        <taxon>Bacteria</taxon>
        <taxon>Bacillati</taxon>
        <taxon>Mycoplasmatota</taxon>
        <taxon>Mollicutes</taxon>
        <taxon>Acholeplasmatales</taxon>
        <taxon>Acholeplasmataceae</taxon>
        <taxon>Candidatus Phytoplasma</taxon>
        <taxon>16SrI (Aster yellows group)</taxon>
    </lineage>
</organism>
<protein>
    <recommendedName>
        <fullName evidence="6">Ribosomal processing cysteine protease Prp</fullName>
    </recommendedName>
</protein>
<accession>A0A4P6MB35</accession>
<evidence type="ECO:0000256" key="6">
    <source>
        <dbReference type="ARBA" id="ARBA00044538"/>
    </source>
</evidence>
<proteinExistence type="inferred from homology"/>
<sequence>MIRYCFYKEQKKITSIQVWGHALYAPKGFDIVCASASTAIIVTLNALEKLQFQTDITYNLQDKLFELEVKTTQNTVLFTLLDNLEYTICNLAKQYPNNFKKISQIQTRKRL</sequence>
<comment type="similarity">
    <text evidence="5">Belongs to the Prp family.</text>
</comment>
<evidence type="ECO:0000256" key="4">
    <source>
        <dbReference type="ARBA" id="ARBA00022807"/>
    </source>
</evidence>
<evidence type="ECO:0000256" key="3">
    <source>
        <dbReference type="ARBA" id="ARBA00022801"/>
    </source>
</evidence>
<evidence type="ECO:0000256" key="5">
    <source>
        <dbReference type="ARBA" id="ARBA00044503"/>
    </source>
</evidence>
<evidence type="ECO:0000256" key="1">
    <source>
        <dbReference type="ARBA" id="ARBA00022517"/>
    </source>
</evidence>
<dbReference type="AlphaFoldDB" id="A0A4P6MB35"/>
<dbReference type="NCBIfam" id="NF011132">
    <property type="entry name" value="PRK14553.3-1"/>
    <property type="match status" value="1"/>
</dbReference>
<keyword evidence="3" id="KW-0378">Hydrolase</keyword>
<dbReference type="GO" id="GO:0006508">
    <property type="term" value="P:proteolysis"/>
    <property type="evidence" value="ECO:0007669"/>
    <property type="project" value="UniProtKB-KW"/>
</dbReference>
<gene>
    <name evidence="7" type="ORF">EXT02_02660</name>
</gene>
<dbReference type="PANTHER" id="PTHR39178">
    <property type="entry name" value="HYPOTHETICAL RIBOSOME-ASSOCIATED PROTEIN"/>
    <property type="match status" value="1"/>
</dbReference>
<keyword evidence="2 7" id="KW-0645">Protease</keyword>
<dbReference type="GO" id="GO:0042254">
    <property type="term" value="P:ribosome biogenesis"/>
    <property type="evidence" value="ECO:0007669"/>
    <property type="project" value="UniProtKB-KW"/>
</dbReference>
<dbReference type="SUPFAM" id="SSF118010">
    <property type="entry name" value="TM1457-like"/>
    <property type="match status" value="1"/>
</dbReference>
<dbReference type="Gene3D" id="3.30.70.1490">
    <property type="entry name" value="Cysteine protease Prp"/>
    <property type="match status" value="1"/>
</dbReference>
<reference evidence="7 8" key="1">
    <citation type="submission" date="2019-02" db="EMBL/GenBank/DDBJ databases">
        <title>Draft Genome Sequence of Maize Bushy Stunt-like Phytoplasma group 16SrI-B (Aster yellows) in South Africa.</title>
        <authorList>
            <person name="Coetzee B."/>
            <person name="Douglas-Smit N."/>
            <person name="Maree H.J."/>
            <person name="Burger J.T."/>
            <person name="Kruger K."/>
            <person name="Pietersen G."/>
        </authorList>
    </citation>
    <scope>NUCLEOTIDE SEQUENCE [LARGE SCALE GENOMIC DNA]</scope>
    <source>
        <strain evidence="7 8">De Villa</strain>
    </source>
</reference>
<dbReference type="EMBL" id="CP035949">
    <property type="protein sequence ID" value="QBF24064.1"/>
    <property type="molecule type" value="Genomic_DNA"/>
</dbReference>
<evidence type="ECO:0000256" key="2">
    <source>
        <dbReference type="ARBA" id="ARBA00022670"/>
    </source>
</evidence>
<dbReference type="PANTHER" id="PTHR39178:SF1">
    <property type="entry name" value="RIBOSOMAL-PROCESSING CYSTEINE PROTEASE PRP"/>
    <property type="match status" value="1"/>
</dbReference>
<dbReference type="InterPro" id="IPR007422">
    <property type="entry name" value="Peptidase_Prp"/>
</dbReference>
<evidence type="ECO:0000313" key="7">
    <source>
        <dbReference type="EMBL" id="QBF24064.1"/>
    </source>
</evidence>
<keyword evidence="8" id="KW-1185">Reference proteome</keyword>
<evidence type="ECO:0000313" key="8">
    <source>
        <dbReference type="Proteomes" id="UP000289726"/>
    </source>
</evidence>